<dbReference type="SUPFAM" id="SSF52058">
    <property type="entry name" value="L domain-like"/>
    <property type="match status" value="3"/>
</dbReference>
<dbReference type="GO" id="GO:0043113">
    <property type="term" value="P:receptor clustering"/>
    <property type="evidence" value="ECO:0007669"/>
    <property type="project" value="TreeGrafter"/>
</dbReference>
<dbReference type="RefSeq" id="XP_017876749.2">
    <property type="nucleotide sequence ID" value="XM_018021260.2"/>
</dbReference>
<dbReference type="GO" id="GO:0098887">
    <property type="term" value="P:neurotransmitter receptor transport, endosome to postsynaptic membrane"/>
    <property type="evidence" value="ECO:0007669"/>
    <property type="project" value="TreeGrafter"/>
</dbReference>
<dbReference type="Pfam" id="PF13855">
    <property type="entry name" value="LRR_8"/>
    <property type="match status" value="4"/>
</dbReference>
<evidence type="ECO:0000256" key="1">
    <source>
        <dbReference type="ARBA" id="ARBA00007772"/>
    </source>
</evidence>
<dbReference type="InterPro" id="IPR036034">
    <property type="entry name" value="PDZ_sf"/>
</dbReference>
<dbReference type="KEGG" id="ccal:108623012"/>
<feature type="region of interest" description="Disordered" evidence="4">
    <location>
        <begin position="1006"/>
        <end position="1030"/>
    </location>
</feature>
<feature type="compositionally biased region" description="Polar residues" evidence="4">
    <location>
        <begin position="1105"/>
        <end position="1119"/>
    </location>
</feature>
<keyword evidence="5" id="KW-0812">Transmembrane</keyword>
<dbReference type="SMART" id="SM00369">
    <property type="entry name" value="LRR_TYP"/>
    <property type="match status" value="13"/>
</dbReference>
<dbReference type="GO" id="GO:0005912">
    <property type="term" value="C:adherens junction"/>
    <property type="evidence" value="ECO:0007669"/>
    <property type="project" value="TreeGrafter"/>
</dbReference>
<proteinExistence type="inferred from homology"/>
<feature type="region of interest" description="Disordered" evidence="4">
    <location>
        <begin position="899"/>
        <end position="949"/>
    </location>
</feature>
<protein>
    <submittedName>
        <fullName evidence="8">Protein lap1</fullName>
    </submittedName>
</protein>
<feature type="compositionally biased region" description="Polar residues" evidence="4">
    <location>
        <begin position="1056"/>
        <end position="1074"/>
    </location>
</feature>
<evidence type="ECO:0000259" key="6">
    <source>
        <dbReference type="PROSITE" id="PS50106"/>
    </source>
</evidence>
<dbReference type="PROSITE" id="PS50106">
    <property type="entry name" value="PDZ"/>
    <property type="match status" value="1"/>
</dbReference>
<dbReference type="InterPro" id="IPR001611">
    <property type="entry name" value="Leu-rich_rpt"/>
</dbReference>
<dbReference type="Gene3D" id="3.80.10.10">
    <property type="entry name" value="Ribonuclease Inhibitor"/>
    <property type="match status" value="3"/>
</dbReference>
<feature type="compositionally biased region" description="Polar residues" evidence="4">
    <location>
        <begin position="1233"/>
        <end position="1260"/>
    </location>
</feature>
<dbReference type="InterPro" id="IPR003591">
    <property type="entry name" value="Leu-rich_rpt_typical-subtyp"/>
</dbReference>
<gene>
    <name evidence="8" type="primary">LOC108623012</name>
</gene>
<dbReference type="FunFam" id="3.80.10.10:FF:000013">
    <property type="entry name" value="Erbin isoform 7"/>
    <property type="match status" value="1"/>
</dbReference>
<keyword evidence="2" id="KW-0433">Leucine-rich repeat</keyword>
<evidence type="ECO:0000256" key="4">
    <source>
        <dbReference type="SAM" id="MobiDB-lite"/>
    </source>
</evidence>
<dbReference type="GO" id="GO:0014069">
    <property type="term" value="C:postsynaptic density"/>
    <property type="evidence" value="ECO:0007669"/>
    <property type="project" value="TreeGrafter"/>
</dbReference>
<feature type="region of interest" description="Disordered" evidence="4">
    <location>
        <begin position="1097"/>
        <end position="1133"/>
    </location>
</feature>
<feature type="compositionally biased region" description="Polar residues" evidence="4">
    <location>
        <begin position="899"/>
        <end position="911"/>
    </location>
</feature>
<keyword evidence="7" id="KW-1185">Reference proteome</keyword>
<accession>A0AAJ7N466</accession>
<dbReference type="GO" id="GO:0045211">
    <property type="term" value="C:postsynaptic membrane"/>
    <property type="evidence" value="ECO:0007669"/>
    <property type="project" value="TreeGrafter"/>
</dbReference>
<dbReference type="InterPro" id="IPR032675">
    <property type="entry name" value="LRR_dom_sf"/>
</dbReference>
<comment type="similarity">
    <text evidence="1">Belongs to the LAP (LRR and PDZ) protein family.</text>
</comment>
<organism evidence="7 8">
    <name type="scientific">Ceratina calcarata</name>
    <dbReference type="NCBI Taxonomy" id="156304"/>
    <lineage>
        <taxon>Eukaryota</taxon>
        <taxon>Metazoa</taxon>
        <taxon>Ecdysozoa</taxon>
        <taxon>Arthropoda</taxon>
        <taxon>Hexapoda</taxon>
        <taxon>Insecta</taxon>
        <taxon>Pterygota</taxon>
        <taxon>Neoptera</taxon>
        <taxon>Endopterygota</taxon>
        <taxon>Hymenoptera</taxon>
        <taxon>Apocrita</taxon>
        <taxon>Aculeata</taxon>
        <taxon>Apoidea</taxon>
        <taxon>Anthophila</taxon>
        <taxon>Apidae</taxon>
        <taxon>Ceratina</taxon>
        <taxon>Zadontomerus</taxon>
    </lineage>
</organism>
<keyword evidence="5" id="KW-1133">Transmembrane helix</keyword>
<keyword evidence="5" id="KW-0472">Membrane</keyword>
<name>A0AAJ7N466_9HYME</name>
<reference evidence="8" key="1">
    <citation type="submission" date="2025-08" db="UniProtKB">
        <authorList>
            <consortium name="RefSeq"/>
        </authorList>
    </citation>
    <scope>IDENTIFICATION</scope>
    <source>
        <tissue evidence="8">Whole body</tissue>
    </source>
</reference>
<evidence type="ECO:0000313" key="7">
    <source>
        <dbReference type="Proteomes" id="UP000694925"/>
    </source>
</evidence>
<dbReference type="SMART" id="SM00364">
    <property type="entry name" value="LRR_BAC"/>
    <property type="match status" value="12"/>
</dbReference>
<dbReference type="CTD" id="36670"/>
<evidence type="ECO:0000256" key="5">
    <source>
        <dbReference type="SAM" id="Phobius"/>
    </source>
</evidence>
<dbReference type="InterPro" id="IPR001478">
    <property type="entry name" value="PDZ"/>
</dbReference>
<dbReference type="GO" id="GO:0098609">
    <property type="term" value="P:cell-cell adhesion"/>
    <property type="evidence" value="ECO:0007669"/>
    <property type="project" value="TreeGrafter"/>
</dbReference>
<dbReference type="GO" id="GO:0016323">
    <property type="term" value="C:basolateral plasma membrane"/>
    <property type="evidence" value="ECO:0007669"/>
    <property type="project" value="TreeGrafter"/>
</dbReference>
<dbReference type="Gene3D" id="2.30.42.10">
    <property type="match status" value="1"/>
</dbReference>
<dbReference type="Proteomes" id="UP000694925">
    <property type="component" value="Unplaced"/>
</dbReference>
<dbReference type="GO" id="GO:0019901">
    <property type="term" value="F:protein kinase binding"/>
    <property type="evidence" value="ECO:0007669"/>
    <property type="project" value="TreeGrafter"/>
</dbReference>
<dbReference type="SMART" id="SM00228">
    <property type="entry name" value="PDZ"/>
    <property type="match status" value="1"/>
</dbReference>
<dbReference type="GeneID" id="108623012"/>
<feature type="region of interest" description="Disordered" evidence="4">
    <location>
        <begin position="1056"/>
        <end position="1084"/>
    </location>
</feature>
<dbReference type="SUPFAM" id="SSF50156">
    <property type="entry name" value="PDZ domain-like"/>
    <property type="match status" value="1"/>
</dbReference>
<feature type="transmembrane region" description="Helical" evidence="5">
    <location>
        <begin position="308"/>
        <end position="329"/>
    </location>
</feature>
<dbReference type="PANTHER" id="PTHR23119">
    <property type="entry name" value="DISCS LARGE"/>
    <property type="match status" value="1"/>
</dbReference>
<feature type="region of interest" description="Disordered" evidence="4">
    <location>
        <begin position="1230"/>
        <end position="1260"/>
    </location>
</feature>
<evidence type="ECO:0000256" key="3">
    <source>
        <dbReference type="ARBA" id="ARBA00022737"/>
    </source>
</evidence>
<dbReference type="Pfam" id="PF00595">
    <property type="entry name" value="PDZ"/>
    <property type="match status" value="1"/>
</dbReference>
<dbReference type="PROSITE" id="PS51450">
    <property type="entry name" value="LRR"/>
    <property type="match status" value="5"/>
</dbReference>
<dbReference type="PANTHER" id="PTHR23119:SF50">
    <property type="entry name" value="PDZ DOMAIN-CONTAINING PROTEIN"/>
    <property type="match status" value="1"/>
</dbReference>
<keyword evidence="3" id="KW-0677">Repeat</keyword>
<evidence type="ECO:0000313" key="8">
    <source>
        <dbReference type="RefSeq" id="XP_017876749.2"/>
    </source>
</evidence>
<evidence type="ECO:0000256" key="2">
    <source>
        <dbReference type="ARBA" id="ARBA00022614"/>
    </source>
</evidence>
<dbReference type="GO" id="GO:0045197">
    <property type="term" value="P:establishment or maintenance of epithelial cell apical/basal polarity"/>
    <property type="evidence" value="ECO:0007669"/>
    <property type="project" value="TreeGrafter"/>
</dbReference>
<feature type="domain" description="PDZ" evidence="6">
    <location>
        <begin position="1301"/>
        <end position="1383"/>
    </location>
</feature>
<feature type="compositionally biased region" description="Basic and acidic residues" evidence="4">
    <location>
        <begin position="939"/>
        <end position="949"/>
    </location>
</feature>
<dbReference type="GO" id="GO:0098968">
    <property type="term" value="P:neurotransmitter receptor transport postsynaptic membrane to endosome"/>
    <property type="evidence" value="ECO:0007669"/>
    <property type="project" value="TreeGrafter"/>
</dbReference>
<dbReference type="InterPro" id="IPR050614">
    <property type="entry name" value="Synaptic_Scaffolding_LAP-MAGUK"/>
</dbReference>
<sequence length="1383" mass="155500">MHSRTWNSPGVHRNKKMDMSLVNGLLVLVFVLAIVPDKILGISGPSLVMDQDMPSRTCKYSRAYSMIQVRCYNLGLQWIPPNLRTEIQILDGAMNRVRALTNDSLASYTSLEYLYLGDNFIQEIHEGAFNNLRYLKVLDLSTNGCDTLPKSLFQLPYLQKLYLSVNRLTDDLFSRMDVKSPLTFLQLARNKLTKIPQLGPVTSLIHLNVSENFITSVSPEDLAPFCSLKILDLSKNPIKFDSSNCECQTFNAWLHARDIHTRPVFNCTEELDQRCPNPEFSNRTLELYEQCTEVVRLQIETQKARNTWILIACCIGGFLLCLFVSLFCVHKKNKRRKKKLKEEQRLNANNANTELLKNNLTQPENTFINEMGSAWWQCTACLRAQEEDICELHLNNYNLYDVPPDVFIYERTLEKLYLDANRIKDLPRPLFQCHELRVLSLSDNEITTLPPAIASLINLEYLDLSKNSVKELPDSIKECKNLRSIDISNNAFERFPDAITHIVGLRELYINDAYIEYLPANFGRLSALRTLELRANNLMTLPKSMSRLVNLQRLDIGNNDFTELPEVVGDLINLTELWIDGNDIRRIPVNINQLYRLNHFDCTLNTIHVIPSEVEGWRDISIMHLSSNEIYQLPDSICYLRTIVTLKVDDNQLNALPNDIGQMSSLEELIVTKNFLEYLPSSIGLLRKLHCLNVDNNYLRCLPPEIGSCTALSLLSLRSNNLTRVPPELGHLSSLKVLNLVNNCIKFLPVSMLNLSNLKALWLSDNQSQPLVPLQQEFNCEEDMMVLSCFMLPQKPRQELEQVTPAVGLISSSIVGTGKRICFAAEVESEIPRQLHRAPTPYPKELRNLARHARNLHQTTHEQRMHLEQETMIKEAIIATTTLDLTSKSGTCFSQSLFNKGSHSSLSPTERQVSKECKGNSPTDAGPEQQSVSEESSDEANKTVLAKEKSPDIREAKYIRNPTSEYLSKSPTVADYVNSTWKPDEYSKANTAKIVESEKFIEPYKGTPVSNKKTDHTHVQTPKVNDVPPVPPPYHIAAAFSKKAAFFQQLNPSTQLDSTSIVTPPQTDQNSKEPQTYDDCGESFKSDERLQNNTAQALSVDEKSNSSNGSDQTQAMLESNDQEQSFEGDRSLKPSRIPILKTKHLESANSISNCDLPEEYDALKMLNTSCIPTSPITGKKYRSPLSMQSKLSDRSKKLMNGVSNNNTSCDNLSLNANSVGISTTDGISKSKFNETPSNMNNIKNETNSGRSTPVLSKNQSPNEVAYSNFDKYKSIDLNDSLNSDRKPRFKWMFGPHKNANVLPVQVRKNPGLGFSIAGGVAGAETGIIVTKVNPNGPAQGTLRPGDKILEVDGIDFTKSDHNTAVAVLQATGAVVSMMISRHQ</sequence>